<dbReference type="GO" id="GO:0016740">
    <property type="term" value="F:transferase activity"/>
    <property type="evidence" value="ECO:0007669"/>
    <property type="project" value="UniProtKB-KW"/>
</dbReference>
<evidence type="ECO:0000313" key="11">
    <source>
        <dbReference type="Proteomes" id="UP001348149"/>
    </source>
</evidence>
<organism evidence="10 11">
    <name type="scientific">Mesobacterium hydrothermale</name>
    <dbReference type="NCBI Taxonomy" id="3111907"/>
    <lineage>
        <taxon>Bacteria</taxon>
        <taxon>Pseudomonadati</taxon>
        <taxon>Pseudomonadota</taxon>
        <taxon>Alphaproteobacteria</taxon>
        <taxon>Rhodobacterales</taxon>
        <taxon>Roseobacteraceae</taxon>
        <taxon>Mesobacterium</taxon>
    </lineage>
</organism>
<sequence>MNRFTFTLLGAALLCLLPILGAAAPLVAKVDISTQTMTVYENGMATYQWPVSTARRGKYTPRGQWTAKWLSKNHKSSRYNNAPMPYSIFFNGNYAIHGTNQISRLGTPASAGCVRLHPEHAAVLFAKTRQVGLENMRVVIQN</sequence>
<dbReference type="PROSITE" id="PS52029">
    <property type="entry name" value="LD_TPASE"/>
    <property type="match status" value="1"/>
</dbReference>
<comment type="pathway">
    <text evidence="1 7">Cell wall biogenesis; peptidoglycan biosynthesis.</text>
</comment>
<evidence type="ECO:0000259" key="9">
    <source>
        <dbReference type="PROSITE" id="PS52029"/>
    </source>
</evidence>
<evidence type="ECO:0000256" key="8">
    <source>
        <dbReference type="SAM" id="SignalP"/>
    </source>
</evidence>
<dbReference type="EC" id="2.-.-.-" evidence="10"/>
<comment type="caution">
    <text evidence="10">The sequence shown here is derived from an EMBL/GenBank/DDBJ whole genome shotgun (WGS) entry which is preliminary data.</text>
</comment>
<keyword evidence="4 7" id="KW-0133">Cell shape</keyword>
<evidence type="ECO:0000256" key="3">
    <source>
        <dbReference type="ARBA" id="ARBA00022679"/>
    </source>
</evidence>
<comment type="similarity">
    <text evidence="2">Belongs to the YkuD family.</text>
</comment>
<gene>
    <name evidence="10" type="ORF">VK792_12280</name>
</gene>
<dbReference type="Gene3D" id="2.40.440.10">
    <property type="entry name" value="L,D-transpeptidase catalytic domain-like"/>
    <property type="match status" value="1"/>
</dbReference>
<dbReference type="SUPFAM" id="SSF141523">
    <property type="entry name" value="L,D-transpeptidase catalytic domain-like"/>
    <property type="match status" value="1"/>
</dbReference>
<name>A0ABU6HHY2_9RHOB</name>
<proteinExistence type="inferred from homology"/>
<feature type="domain" description="L,D-TPase catalytic" evidence="9">
    <location>
        <begin position="26"/>
        <end position="141"/>
    </location>
</feature>
<dbReference type="CDD" id="cd16913">
    <property type="entry name" value="YkuD_like"/>
    <property type="match status" value="1"/>
</dbReference>
<keyword evidence="6 7" id="KW-0961">Cell wall biogenesis/degradation</keyword>
<evidence type="ECO:0000256" key="4">
    <source>
        <dbReference type="ARBA" id="ARBA00022960"/>
    </source>
</evidence>
<evidence type="ECO:0000256" key="5">
    <source>
        <dbReference type="ARBA" id="ARBA00022984"/>
    </source>
</evidence>
<dbReference type="EMBL" id="JAYLLH010000016">
    <property type="protein sequence ID" value="MEC3862064.1"/>
    <property type="molecule type" value="Genomic_DNA"/>
</dbReference>
<dbReference type="Proteomes" id="UP001348149">
    <property type="component" value="Unassembled WGS sequence"/>
</dbReference>
<evidence type="ECO:0000313" key="10">
    <source>
        <dbReference type="EMBL" id="MEC3862064.1"/>
    </source>
</evidence>
<protein>
    <submittedName>
        <fullName evidence="10">L,D-transpeptidase</fullName>
        <ecNumber evidence="10">2.-.-.-</ecNumber>
    </submittedName>
</protein>
<dbReference type="InterPro" id="IPR050979">
    <property type="entry name" value="LD-transpeptidase"/>
</dbReference>
<evidence type="ECO:0000256" key="1">
    <source>
        <dbReference type="ARBA" id="ARBA00004752"/>
    </source>
</evidence>
<keyword evidence="3 10" id="KW-0808">Transferase</keyword>
<dbReference type="InterPro" id="IPR005490">
    <property type="entry name" value="LD_TPept_cat_dom"/>
</dbReference>
<keyword evidence="11" id="KW-1185">Reference proteome</keyword>
<feature type="signal peptide" evidence="8">
    <location>
        <begin position="1"/>
        <end position="23"/>
    </location>
</feature>
<keyword evidence="5 7" id="KW-0573">Peptidoglycan synthesis</keyword>
<accession>A0ABU6HHY2</accession>
<evidence type="ECO:0000256" key="6">
    <source>
        <dbReference type="ARBA" id="ARBA00023316"/>
    </source>
</evidence>
<dbReference type="PANTHER" id="PTHR30582:SF2">
    <property type="entry name" value="L,D-TRANSPEPTIDASE YCIB-RELATED"/>
    <property type="match status" value="1"/>
</dbReference>
<dbReference type="RefSeq" id="WP_326297800.1">
    <property type="nucleotide sequence ID" value="NZ_JAYLLH010000016.1"/>
</dbReference>
<feature type="active site" description="Proton donor/acceptor" evidence="7">
    <location>
        <position position="97"/>
    </location>
</feature>
<dbReference type="PANTHER" id="PTHR30582">
    <property type="entry name" value="L,D-TRANSPEPTIDASE"/>
    <property type="match status" value="1"/>
</dbReference>
<evidence type="ECO:0000256" key="2">
    <source>
        <dbReference type="ARBA" id="ARBA00005992"/>
    </source>
</evidence>
<keyword evidence="8" id="KW-0732">Signal</keyword>
<dbReference type="Pfam" id="PF03734">
    <property type="entry name" value="YkuD"/>
    <property type="match status" value="1"/>
</dbReference>
<feature type="chain" id="PRO_5046512205" evidence="8">
    <location>
        <begin position="24"/>
        <end position="142"/>
    </location>
</feature>
<feature type="active site" description="Nucleophile" evidence="7">
    <location>
        <position position="113"/>
    </location>
</feature>
<evidence type="ECO:0000256" key="7">
    <source>
        <dbReference type="PROSITE-ProRule" id="PRU01373"/>
    </source>
</evidence>
<reference evidence="10 11" key="1">
    <citation type="submission" date="2024-01" db="EMBL/GenBank/DDBJ databases">
        <title>Mesobacterium rodlantinim sp. nov., isolated from shallow sea hydrothermal systems off Kueishantao Island.</title>
        <authorList>
            <person name="Su Z."/>
            <person name="Tang K."/>
        </authorList>
    </citation>
    <scope>NUCLEOTIDE SEQUENCE [LARGE SCALE GENOMIC DNA]</scope>
    <source>
        <strain evidence="10 11">TK19101</strain>
    </source>
</reference>
<dbReference type="InterPro" id="IPR038063">
    <property type="entry name" value="Transpep_catalytic_dom"/>
</dbReference>